<organism evidence="2">
    <name type="scientific">Phytobacter massiliensis</name>
    <dbReference type="NCBI Taxonomy" id="1485952"/>
    <lineage>
        <taxon>Bacteria</taxon>
        <taxon>Pseudomonadati</taxon>
        <taxon>Pseudomonadota</taxon>
        <taxon>Gammaproteobacteria</taxon>
        <taxon>Enterobacterales</taxon>
        <taxon>Enterobacteriaceae</taxon>
        <taxon>Phytobacter</taxon>
    </lineage>
</organism>
<name>A0A6N3ERB8_9ENTR</name>
<reference evidence="2" key="1">
    <citation type="submission" date="2019-11" db="EMBL/GenBank/DDBJ databases">
        <authorList>
            <person name="Feng L."/>
        </authorList>
    </citation>
    <scope>NUCLEOTIDE SEQUENCE</scope>
    <source>
        <strain evidence="2">EMassiliensisLFYP7</strain>
    </source>
</reference>
<gene>
    <name evidence="2" type="ORF">EMLFYP7_02236</name>
</gene>
<dbReference type="GO" id="GO:0007155">
    <property type="term" value="P:cell adhesion"/>
    <property type="evidence" value="ECO:0007669"/>
    <property type="project" value="InterPro"/>
</dbReference>
<dbReference type="InterPro" id="IPR036937">
    <property type="entry name" value="Adhesion_dom_fimbrial_sf"/>
</dbReference>
<proteinExistence type="predicted"/>
<evidence type="ECO:0000256" key="1">
    <source>
        <dbReference type="SAM" id="SignalP"/>
    </source>
</evidence>
<dbReference type="SUPFAM" id="SSF49401">
    <property type="entry name" value="Bacterial adhesins"/>
    <property type="match status" value="1"/>
</dbReference>
<dbReference type="GO" id="GO:0009289">
    <property type="term" value="C:pilus"/>
    <property type="evidence" value="ECO:0007669"/>
    <property type="project" value="InterPro"/>
</dbReference>
<sequence length="343" mass="37072">MKNGLIAALTLTWMLVLSYSAPALALTCKASQAVSEYVALDSVLKASMGDFGVNKKIWVSAPITATFTCTDTDNYPQGESAYLWLDPKNSLSALHNSLEIGITYLNVDYKLVNGTKVEIGPATVCRSDGKGGCLSPAASRTFTLTYQIYIKTTGLKPASDGKVLGNLRLSLFQVDGEKGLRAGSGGTDGNFNLYLSGLDKLTFMACTPKVRLVPEILDFGVINRRWAQPGHVEKVKPFSVQVELQPEAGGKSCDGETLQMTVSSYNYVQDGSIIMPEMQSGFGFILSPDSSMTPRISLNSPETFGLVSGDYLQRNYYAAFIWTSTNPTSGDYEATATITITFR</sequence>
<protein>
    <submittedName>
        <fullName evidence="2">Uncharacterized protein</fullName>
    </submittedName>
</protein>
<feature type="signal peptide" evidence="1">
    <location>
        <begin position="1"/>
        <end position="25"/>
    </location>
</feature>
<feature type="chain" id="PRO_5027030384" evidence="1">
    <location>
        <begin position="26"/>
        <end position="343"/>
    </location>
</feature>
<dbReference type="InterPro" id="IPR008966">
    <property type="entry name" value="Adhesion_dom_sf"/>
</dbReference>
<dbReference type="RefSeq" id="WP_156566206.1">
    <property type="nucleotide sequence ID" value="NZ_CACRTZ010000020.1"/>
</dbReference>
<keyword evidence="1" id="KW-0732">Signal</keyword>
<dbReference type="AlphaFoldDB" id="A0A6N3ERB8"/>
<dbReference type="Gene3D" id="2.60.40.1090">
    <property type="entry name" value="Fimbrial-type adhesion domain"/>
    <property type="match status" value="1"/>
</dbReference>
<evidence type="ECO:0000313" key="2">
    <source>
        <dbReference type="EMBL" id="VYU40237.1"/>
    </source>
</evidence>
<accession>A0A6N3ERB8</accession>
<dbReference type="EMBL" id="CACRTZ010000020">
    <property type="protein sequence ID" value="VYU40237.1"/>
    <property type="molecule type" value="Genomic_DNA"/>
</dbReference>